<evidence type="ECO:0000313" key="1">
    <source>
        <dbReference type="EMBL" id="MDP8566780.1"/>
    </source>
</evidence>
<sequence>MCVWSAPAQADLNDIYRIYHTLPALDSFEICQGGGCVHSDVLQLTPPEWDNVLQIFTPLAENPAQERAQIANAIGMLEDMVGTKIGTTSDRAGTFGNSDYPHQQDCNDEAINSTTYMRLMQQSGLIRFHTILDTRTRKFFVGGWPHTAAVIQENETKAEYAVDSWFYDNGYPATIVPMAQWKSGYIPDDSPIKHR</sequence>
<evidence type="ECO:0000313" key="2">
    <source>
        <dbReference type="Proteomes" id="UP001225906"/>
    </source>
</evidence>
<keyword evidence="2" id="KW-1185">Reference proteome</keyword>
<dbReference type="RefSeq" id="WP_306388481.1">
    <property type="nucleotide sequence ID" value="NZ_JAVCAP010000002.1"/>
</dbReference>
<dbReference type="EMBL" id="JAVCAP010000002">
    <property type="protein sequence ID" value="MDP8566780.1"/>
    <property type="molecule type" value="Genomic_DNA"/>
</dbReference>
<organism evidence="1 2">
    <name type="scientific">Methylophilus aquaticus</name>
    <dbReference type="NCBI Taxonomy" id="1971610"/>
    <lineage>
        <taxon>Bacteria</taxon>
        <taxon>Pseudomonadati</taxon>
        <taxon>Pseudomonadota</taxon>
        <taxon>Betaproteobacteria</taxon>
        <taxon>Nitrosomonadales</taxon>
        <taxon>Methylophilaceae</taxon>
        <taxon>Methylophilus</taxon>
    </lineage>
</organism>
<protein>
    <submittedName>
        <fullName evidence="1">Uncharacterized protein</fullName>
    </submittedName>
</protein>
<proteinExistence type="predicted"/>
<dbReference type="Proteomes" id="UP001225906">
    <property type="component" value="Unassembled WGS sequence"/>
</dbReference>
<name>A0ABT9JQE0_9PROT</name>
<comment type="caution">
    <text evidence="1">The sequence shown here is derived from an EMBL/GenBank/DDBJ whole genome shotgun (WGS) entry which is preliminary data.</text>
</comment>
<accession>A0ABT9JQE0</accession>
<reference evidence="2" key="1">
    <citation type="journal article" date="2019" name="Int. J. Syst. Evol. Microbiol.">
        <title>The Global Catalogue of Microorganisms (GCM) 10K type strain sequencing project: providing services to taxonomists for standard genome sequencing and annotation.</title>
        <authorList>
            <consortium name="The Broad Institute Genomics Platform"/>
            <consortium name="The Broad Institute Genome Sequencing Center for Infectious Disease"/>
            <person name="Wu L."/>
            <person name="Ma J."/>
        </authorList>
    </citation>
    <scope>NUCLEOTIDE SEQUENCE [LARGE SCALE GENOMIC DNA]</scope>
    <source>
        <strain evidence="2">VKM B-3159</strain>
    </source>
</reference>
<gene>
    <name evidence="1" type="ORF">Q9291_02845</name>
</gene>